<feature type="region of interest" description="Disordered" evidence="1">
    <location>
        <begin position="48"/>
        <end position="67"/>
    </location>
</feature>
<feature type="signal peptide" evidence="2">
    <location>
        <begin position="1"/>
        <end position="20"/>
    </location>
</feature>
<evidence type="ECO:0000256" key="1">
    <source>
        <dbReference type="SAM" id="MobiDB-lite"/>
    </source>
</evidence>
<reference evidence="3 4" key="1">
    <citation type="journal article" date="2017" name="PLoS Biol.">
        <title>The sea cucumber genome provides insights into morphological evolution and visceral regeneration.</title>
        <authorList>
            <person name="Zhang X."/>
            <person name="Sun L."/>
            <person name="Yuan J."/>
            <person name="Sun Y."/>
            <person name="Gao Y."/>
            <person name="Zhang L."/>
            <person name="Li S."/>
            <person name="Dai H."/>
            <person name="Hamel J.F."/>
            <person name="Liu C."/>
            <person name="Yu Y."/>
            <person name="Liu S."/>
            <person name="Lin W."/>
            <person name="Guo K."/>
            <person name="Jin S."/>
            <person name="Xu P."/>
            <person name="Storey K.B."/>
            <person name="Huan P."/>
            <person name="Zhang T."/>
            <person name="Zhou Y."/>
            <person name="Zhang J."/>
            <person name="Lin C."/>
            <person name="Li X."/>
            <person name="Xing L."/>
            <person name="Huo D."/>
            <person name="Sun M."/>
            <person name="Wang L."/>
            <person name="Mercier A."/>
            <person name="Li F."/>
            <person name="Yang H."/>
            <person name="Xiang J."/>
        </authorList>
    </citation>
    <scope>NUCLEOTIDE SEQUENCE [LARGE SCALE GENOMIC DNA]</scope>
    <source>
        <strain evidence="3">Shaxun</strain>
        <tissue evidence="3">Muscle</tissue>
    </source>
</reference>
<evidence type="ECO:0000313" key="3">
    <source>
        <dbReference type="EMBL" id="PIK62524.1"/>
    </source>
</evidence>
<organism evidence="3 4">
    <name type="scientific">Stichopus japonicus</name>
    <name type="common">Sea cucumber</name>
    <dbReference type="NCBI Taxonomy" id="307972"/>
    <lineage>
        <taxon>Eukaryota</taxon>
        <taxon>Metazoa</taxon>
        <taxon>Echinodermata</taxon>
        <taxon>Eleutherozoa</taxon>
        <taxon>Echinozoa</taxon>
        <taxon>Holothuroidea</taxon>
        <taxon>Aspidochirotacea</taxon>
        <taxon>Aspidochirotida</taxon>
        <taxon>Stichopodidae</taxon>
        <taxon>Apostichopus</taxon>
    </lineage>
</organism>
<comment type="caution">
    <text evidence="3">The sequence shown here is derived from an EMBL/GenBank/DDBJ whole genome shotgun (WGS) entry which is preliminary data.</text>
</comment>
<protein>
    <submittedName>
        <fullName evidence="3">Uncharacterized protein</fullName>
    </submittedName>
</protein>
<keyword evidence="4" id="KW-1185">Reference proteome</keyword>
<keyword evidence="2" id="KW-0732">Signal</keyword>
<sequence length="114" mass="12653">MAVLRCVILALVFCTVAIVAAPMEDETFDDALVRRGFLKNLFHRFRHGKPAANEPGKRDFAGDDGEDEDALLDDLEEKMAALNPEGFDELTPEEKSLWHSLVHHATNAIHALGK</sequence>
<feature type="chain" id="PRO_5013802398" evidence="2">
    <location>
        <begin position="21"/>
        <end position="114"/>
    </location>
</feature>
<dbReference type="EMBL" id="MRZV01000010">
    <property type="protein sequence ID" value="PIK62524.1"/>
    <property type="molecule type" value="Genomic_DNA"/>
</dbReference>
<accession>A0A2G8LQM2</accession>
<proteinExistence type="predicted"/>
<name>A0A2G8LQM2_STIJA</name>
<gene>
    <name evidence="3" type="ORF">BSL78_00530</name>
</gene>
<evidence type="ECO:0000313" key="4">
    <source>
        <dbReference type="Proteomes" id="UP000230750"/>
    </source>
</evidence>
<evidence type="ECO:0000256" key="2">
    <source>
        <dbReference type="SAM" id="SignalP"/>
    </source>
</evidence>
<dbReference type="Proteomes" id="UP000230750">
    <property type="component" value="Unassembled WGS sequence"/>
</dbReference>
<dbReference type="AlphaFoldDB" id="A0A2G8LQM2"/>